<protein>
    <submittedName>
        <fullName evidence="1">3834_t:CDS:1</fullName>
    </submittedName>
</protein>
<gene>
    <name evidence="1" type="ORF">DERYTH_LOCUS23004</name>
</gene>
<sequence length="61" mass="6819">LHFFLINSEKNLDNKSIPPLNFVKKGEIEDQGAEPILSEPGSEGSNISQEELIAFYEKEAI</sequence>
<accession>A0A9N9JY55</accession>
<dbReference type="AlphaFoldDB" id="A0A9N9JY55"/>
<proteinExistence type="predicted"/>
<reference evidence="1" key="1">
    <citation type="submission" date="2021-06" db="EMBL/GenBank/DDBJ databases">
        <authorList>
            <person name="Kallberg Y."/>
            <person name="Tangrot J."/>
            <person name="Rosling A."/>
        </authorList>
    </citation>
    <scope>NUCLEOTIDE SEQUENCE</scope>
    <source>
        <strain evidence="1">MA453B</strain>
    </source>
</reference>
<organism evidence="1 2">
    <name type="scientific">Dentiscutata erythropus</name>
    <dbReference type="NCBI Taxonomy" id="1348616"/>
    <lineage>
        <taxon>Eukaryota</taxon>
        <taxon>Fungi</taxon>
        <taxon>Fungi incertae sedis</taxon>
        <taxon>Mucoromycota</taxon>
        <taxon>Glomeromycotina</taxon>
        <taxon>Glomeromycetes</taxon>
        <taxon>Diversisporales</taxon>
        <taxon>Gigasporaceae</taxon>
        <taxon>Dentiscutata</taxon>
    </lineage>
</organism>
<feature type="non-terminal residue" evidence="1">
    <location>
        <position position="1"/>
    </location>
</feature>
<evidence type="ECO:0000313" key="2">
    <source>
        <dbReference type="Proteomes" id="UP000789405"/>
    </source>
</evidence>
<name>A0A9N9JY55_9GLOM</name>
<dbReference type="EMBL" id="CAJVPY010033575">
    <property type="protein sequence ID" value="CAG8799098.1"/>
    <property type="molecule type" value="Genomic_DNA"/>
</dbReference>
<comment type="caution">
    <text evidence="1">The sequence shown here is derived from an EMBL/GenBank/DDBJ whole genome shotgun (WGS) entry which is preliminary data.</text>
</comment>
<evidence type="ECO:0000313" key="1">
    <source>
        <dbReference type="EMBL" id="CAG8799098.1"/>
    </source>
</evidence>
<keyword evidence="2" id="KW-1185">Reference proteome</keyword>
<dbReference type="Proteomes" id="UP000789405">
    <property type="component" value="Unassembled WGS sequence"/>
</dbReference>